<name>A0ACB5SQE8_9PEZI</name>
<gene>
    <name evidence="1" type="primary">g7205</name>
    <name evidence="1" type="ORF">NpPPO83_00007205</name>
</gene>
<dbReference type="Proteomes" id="UP001165186">
    <property type="component" value="Unassembled WGS sequence"/>
</dbReference>
<evidence type="ECO:0000313" key="1">
    <source>
        <dbReference type="EMBL" id="GME52372.1"/>
    </source>
</evidence>
<comment type="caution">
    <text evidence="1">The sequence shown here is derived from an EMBL/GenBank/DDBJ whole genome shotgun (WGS) entry which is preliminary data.</text>
</comment>
<accession>A0ACB5SQE8</accession>
<keyword evidence="2" id="KW-1185">Reference proteome</keyword>
<evidence type="ECO:0000313" key="2">
    <source>
        <dbReference type="Proteomes" id="UP001165186"/>
    </source>
</evidence>
<reference evidence="1" key="1">
    <citation type="submission" date="2024-09" db="EMBL/GenBank/DDBJ databases">
        <title>Draft Genome Sequences of Neofusicoccum parvum.</title>
        <authorList>
            <person name="Ashida A."/>
            <person name="Camagna M."/>
            <person name="Tanaka A."/>
            <person name="Takemoto D."/>
        </authorList>
    </citation>
    <scope>NUCLEOTIDE SEQUENCE</scope>
    <source>
        <strain evidence="1">PPO83</strain>
    </source>
</reference>
<proteinExistence type="predicted"/>
<dbReference type="EMBL" id="BSXG01000186">
    <property type="protein sequence ID" value="GME52372.1"/>
    <property type="molecule type" value="Genomic_DNA"/>
</dbReference>
<protein>
    <submittedName>
        <fullName evidence="1">Uncharacterized protein</fullName>
    </submittedName>
</protein>
<organism evidence="1 2">
    <name type="scientific">Neofusicoccum parvum</name>
    <dbReference type="NCBI Taxonomy" id="310453"/>
    <lineage>
        <taxon>Eukaryota</taxon>
        <taxon>Fungi</taxon>
        <taxon>Dikarya</taxon>
        <taxon>Ascomycota</taxon>
        <taxon>Pezizomycotina</taxon>
        <taxon>Dothideomycetes</taxon>
        <taxon>Dothideomycetes incertae sedis</taxon>
        <taxon>Botryosphaeriales</taxon>
        <taxon>Botryosphaeriaceae</taxon>
        <taxon>Neofusicoccum</taxon>
    </lineage>
</organism>
<sequence>MDPTPTPTPLDMTTDGAAAPWAQLRGCCDGCNAAKVKCSRGRPACARCEARGTRCVYSVSLRSVRRKQTHTQAQTQAHSQTQEQSPAPTLQLHGGSGGQRSARHTSPRPGPAHRTPGSMPTVPTAPATPATPAASTSSGSSAFGLLDPDGPLDLSVHDPLLLAGDWGYGLDGLALPDLAAMSAPTPADAGAAACGCHSAVAAKLARLAAGPQSMADLPLDAFLAASRDVVAAGMRVLDCASAHAHDQVLLPVLLAALLLHLVCIYDLKIASLAGRGPHAPSLPVRLSLGSYQLEGGEAQAVHASLLQMDLSKIRAVLDAVDERFCGPSVVDPSAHAAASLVACVKRRLRASLDAVRAWPLHHSSGYS</sequence>